<dbReference type="Proteomes" id="UP000034952">
    <property type="component" value="Unassembled WGS sequence"/>
</dbReference>
<dbReference type="EMBL" id="LBPY01000010">
    <property type="protein sequence ID" value="KKP66256.1"/>
    <property type="molecule type" value="Genomic_DNA"/>
</dbReference>
<evidence type="ECO:0000313" key="1">
    <source>
        <dbReference type="EMBL" id="KKP66256.1"/>
    </source>
</evidence>
<organism evidence="1 2">
    <name type="scientific">Candidatus Nomurabacteria bacterium GW2011_GWE1_35_16</name>
    <dbReference type="NCBI Taxonomy" id="1618761"/>
    <lineage>
        <taxon>Bacteria</taxon>
        <taxon>Candidatus Nomuraibacteriota</taxon>
    </lineage>
</organism>
<name>A0A0G0BRI7_9BACT</name>
<reference evidence="1 2" key="1">
    <citation type="journal article" date="2015" name="Nature">
        <title>rRNA introns, odd ribosomes, and small enigmatic genomes across a large radiation of phyla.</title>
        <authorList>
            <person name="Brown C.T."/>
            <person name="Hug L.A."/>
            <person name="Thomas B.C."/>
            <person name="Sharon I."/>
            <person name="Castelle C.J."/>
            <person name="Singh A."/>
            <person name="Wilkins M.J."/>
            <person name="Williams K.H."/>
            <person name="Banfield J.F."/>
        </authorList>
    </citation>
    <scope>NUCLEOTIDE SEQUENCE [LARGE SCALE GENOMIC DNA]</scope>
</reference>
<comment type="caution">
    <text evidence="1">The sequence shown here is derived from an EMBL/GenBank/DDBJ whole genome shotgun (WGS) entry which is preliminary data.</text>
</comment>
<gene>
    <name evidence="1" type="ORF">UR64_C0010G0021</name>
</gene>
<evidence type="ECO:0000313" key="2">
    <source>
        <dbReference type="Proteomes" id="UP000034952"/>
    </source>
</evidence>
<protein>
    <submittedName>
        <fullName evidence="1">Uncharacterized protein</fullName>
    </submittedName>
</protein>
<sequence length="63" mass="6867">MELKNAFYIGQAKNANDHDAGLDLFLSERNDTAARGEFDPMLAKPDSTATFSISGYTNPPSKD</sequence>
<dbReference type="AlphaFoldDB" id="A0A0G0BRI7"/>
<proteinExistence type="predicted"/>
<accession>A0A0G0BRI7</accession>